<dbReference type="PATRIC" id="fig|261654.4.peg.5872"/>
<name>A0A1A9A8J8_9ACTN</name>
<evidence type="ECO:0000313" key="1">
    <source>
        <dbReference type="EMBL" id="SBT52806.1"/>
    </source>
</evidence>
<dbReference type="Gene3D" id="3.40.720.10">
    <property type="entry name" value="Alkaline Phosphatase, subunit A"/>
    <property type="match status" value="1"/>
</dbReference>
<dbReference type="STRING" id="261654.GA0070611_5800"/>
<organism evidence="1 2">
    <name type="scientific">Micromonospora auratinigra</name>
    <dbReference type="NCBI Taxonomy" id="261654"/>
    <lineage>
        <taxon>Bacteria</taxon>
        <taxon>Bacillati</taxon>
        <taxon>Actinomycetota</taxon>
        <taxon>Actinomycetes</taxon>
        <taxon>Micromonosporales</taxon>
        <taxon>Micromonosporaceae</taxon>
        <taxon>Micromonospora</taxon>
    </lineage>
</organism>
<reference evidence="2" key="1">
    <citation type="submission" date="2016-06" db="EMBL/GenBank/DDBJ databases">
        <authorList>
            <person name="Varghese N."/>
            <person name="Submissions Spin"/>
        </authorList>
    </citation>
    <scope>NUCLEOTIDE SEQUENCE [LARGE SCALE GENOMIC DNA]</scope>
    <source>
        <strain evidence="2">DSM 44815</strain>
    </source>
</reference>
<keyword evidence="2" id="KW-1185">Reference proteome</keyword>
<dbReference type="NCBIfam" id="TIGR02687">
    <property type="entry name" value="BREX-1 system phosphatase PglZ type A"/>
    <property type="match status" value="1"/>
</dbReference>
<dbReference type="Proteomes" id="UP000199385">
    <property type="component" value="Chromosome I"/>
</dbReference>
<dbReference type="AlphaFoldDB" id="A0A1A9A8J8"/>
<dbReference type="RefSeq" id="WP_091671366.1">
    <property type="nucleotide sequence ID" value="NZ_LT594323.1"/>
</dbReference>
<dbReference type="OrthoDB" id="9769734at2"/>
<protein>
    <submittedName>
        <fullName evidence="1">TIGR02687 family protein</fullName>
    </submittedName>
</protein>
<dbReference type="InterPro" id="IPR017850">
    <property type="entry name" value="Alkaline_phosphatase_core_sf"/>
</dbReference>
<proteinExistence type="predicted"/>
<dbReference type="SUPFAM" id="SSF53649">
    <property type="entry name" value="Alkaline phosphatase-like"/>
    <property type="match status" value="1"/>
</dbReference>
<evidence type="ECO:0000313" key="2">
    <source>
        <dbReference type="Proteomes" id="UP000199385"/>
    </source>
</evidence>
<accession>A0A1A9A8J8</accession>
<dbReference type="Pfam" id="PF08665">
    <property type="entry name" value="PglZ"/>
    <property type="match status" value="1"/>
</dbReference>
<dbReference type="InterPro" id="IPR014060">
    <property type="entry name" value="PglZ"/>
</dbReference>
<gene>
    <name evidence="1" type="ORF">GA0070611_5800</name>
</gene>
<dbReference type="EMBL" id="LT594323">
    <property type="protein sequence ID" value="SBT52806.1"/>
    <property type="molecule type" value="Genomic_DNA"/>
</dbReference>
<sequence length="832" mass="93540">MSDVATVRPHLERWFETRRVVFWHDPDGQYAVDLDGLALPGVQTIRVANEEFGIKNRLLHDEPTSKFLVYRSGQVPTGIGNWLLDLELAYGVFTADRTALVAQDLGLTGMGIDEVVETHEKFFNATKRVQSLKVLLSPEDDSTDLRAKMTAVLLGLKDSHSLLEITRTLLTENARGLRAKYDALVDFGLDGFYWRGVASIYGYESASPGIDDLVLWIFRKAIGGFKSDRPGGLQNIQLDFASLRNDRRSEEALATLAKRAARDLDYASMIEDASFRDLVAVDLFEETDQKIISDLSRAVAEQIVTPREVAEVVRARQSSVWIDGYRQLYTAVVSASELLGELSSLDLGMQSFDDGLEHYRRKWFRIDQLYRQFVYAARTAEYPKPLEALREQVEKRYTNKFVYELGNAWQQQVDQVDRWRSTALRSQTGFYAGYVEPLVRDGDKKAVVIISDALRYEVADELGSRIRQEDRFDATLDAVLGVLPSYTQLGMAALLPHSTLKHSADAKTVLADGQPTNGTVFRGKILESIGGAAIQAEDFKALNADERREVYKANRVLYVYHDRIDATGDKPGTERQVFEAVEDTLRDLVDLVKKLASANATNIFITADHGFLFQDEALAGTFFLSTQPQGDDIKAVNRRYVLGRGLKVDNAFATFDAAQLGLQSDLEVQIPKSIHRLRLAGGGSRFVHGGATLQEIVVPVLAINKKRKSDTRLVNVEVWPESDKITTGQVVVRLFQSEPVTDKVQPRTLRAGLYVGETLISSLAHLTFDQISADKRDRYQSARMLLSQDANGYNNRAVEFRLEERIPNTNQWRVYAKAIYILKRSFASDFDF</sequence>